<accession>A0A6D2IRA9</accession>
<dbReference type="InterPro" id="IPR050354">
    <property type="entry name" value="F-box/kelch-repeat_ARATH"/>
</dbReference>
<dbReference type="Gene3D" id="2.120.10.80">
    <property type="entry name" value="Kelch-type beta propeller"/>
    <property type="match status" value="1"/>
</dbReference>
<dbReference type="InterPro" id="IPR057499">
    <property type="entry name" value="Kelch_FKB95"/>
</dbReference>
<dbReference type="PANTHER" id="PTHR24414:SF184">
    <property type="entry name" value="GALACTOSE OXIDASE_KELCH REPEAT SUPERFAMILY PROTEIN"/>
    <property type="match status" value="1"/>
</dbReference>
<organism evidence="2 3">
    <name type="scientific">Microthlaspi erraticum</name>
    <dbReference type="NCBI Taxonomy" id="1685480"/>
    <lineage>
        <taxon>Eukaryota</taxon>
        <taxon>Viridiplantae</taxon>
        <taxon>Streptophyta</taxon>
        <taxon>Embryophyta</taxon>
        <taxon>Tracheophyta</taxon>
        <taxon>Spermatophyta</taxon>
        <taxon>Magnoliopsida</taxon>
        <taxon>eudicotyledons</taxon>
        <taxon>Gunneridae</taxon>
        <taxon>Pentapetalae</taxon>
        <taxon>rosids</taxon>
        <taxon>malvids</taxon>
        <taxon>Brassicales</taxon>
        <taxon>Brassicaceae</taxon>
        <taxon>Coluteocarpeae</taxon>
        <taxon>Microthlaspi</taxon>
    </lineage>
</organism>
<protein>
    <recommendedName>
        <fullName evidence="1">FKB95-like N-terminal Kelch domain-containing protein</fullName>
    </recommendedName>
</protein>
<dbReference type="EMBL" id="CACVBM020001063">
    <property type="protein sequence ID" value="CAA7028152.1"/>
    <property type="molecule type" value="Genomic_DNA"/>
</dbReference>
<keyword evidence="3" id="KW-1185">Reference proteome</keyword>
<dbReference type="SUPFAM" id="SSF117281">
    <property type="entry name" value="Kelch motif"/>
    <property type="match status" value="1"/>
</dbReference>
<feature type="domain" description="FKB95-like N-terminal Kelch" evidence="1">
    <location>
        <begin position="17"/>
        <end position="293"/>
    </location>
</feature>
<reference evidence="2" key="1">
    <citation type="submission" date="2020-01" db="EMBL/GenBank/DDBJ databases">
        <authorList>
            <person name="Mishra B."/>
        </authorList>
    </citation>
    <scope>NUCLEOTIDE SEQUENCE [LARGE SCALE GENOMIC DNA]</scope>
</reference>
<gene>
    <name evidence="2" type="ORF">MERR_LOCUS15387</name>
</gene>
<name>A0A6D2IRA9_9BRAS</name>
<dbReference type="OrthoDB" id="1069274at2759"/>
<dbReference type="Pfam" id="PF25210">
    <property type="entry name" value="Kelch_FKB95"/>
    <property type="match status" value="1"/>
</dbReference>
<dbReference type="PANTHER" id="PTHR24414">
    <property type="entry name" value="F-BOX/KELCH-REPEAT PROTEIN SKIP4"/>
    <property type="match status" value="1"/>
</dbReference>
<evidence type="ECO:0000259" key="1">
    <source>
        <dbReference type="Pfam" id="PF25210"/>
    </source>
</evidence>
<evidence type="ECO:0000313" key="2">
    <source>
        <dbReference type="EMBL" id="CAA7028152.1"/>
    </source>
</evidence>
<sequence length="309" mass="34809">MSRLLSKFIGSYPRALWYTLCLKPNQTLTNDTYGYVLARVPIPSSPRVRFQGLVAVGSNIYGIKESSYFAKEEDSSSNVSILDCHTHTWREAPSLPVKLSSLSASVLDGNIYVAGRSYKDGESSLDSLRNTFEVFDTEAQSWDAETIPWSETKCSFYSSRSACINGKFHVKTSTEVVAYNSKEVRWDLVNREMSEYMKSDFYCVIENVLYSASYGGLIWYDTEVSMWKELKGLVGLPEFSLGACVRLADYGGKMAVLWERDLFGYKNIWCAEITLERCGYKICGKVEWFGNVLTVPKSCSLMKVLAVAV</sequence>
<dbReference type="Proteomes" id="UP000467841">
    <property type="component" value="Unassembled WGS sequence"/>
</dbReference>
<dbReference type="InterPro" id="IPR015915">
    <property type="entry name" value="Kelch-typ_b-propeller"/>
</dbReference>
<evidence type="ECO:0000313" key="3">
    <source>
        <dbReference type="Proteomes" id="UP000467841"/>
    </source>
</evidence>
<proteinExistence type="predicted"/>
<comment type="caution">
    <text evidence="2">The sequence shown here is derived from an EMBL/GenBank/DDBJ whole genome shotgun (WGS) entry which is preliminary data.</text>
</comment>
<dbReference type="AlphaFoldDB" id="A0A6D2IRA9"/>